<dbReference type="Proteomes" id="UP001204142">
    <property type="component" value="Unassembled WGS sequence"/>
</dbReference>
<keyword evidence="2" id="KW-1185">Reference proteome</keyword>
<dbReference type="EMBL" id="JANIGO010000002">
    <property type="protein sequence ID" value="MCQ8896388.1"/>
    <property type="molecule type" value="Genomic_DNA"/>
</dbReference>
<dbReference type="InterPro" id="IPR010710">
    <property type="entry name" value="DUF1289"/>
</dbReference>
<protein>
    <submittedName>
        <fullName evidence="1">DUF1289 domain-containing protein</fullName>
    </submittedName>
</protein>
<sequence length="75" mass="8300">MSQSKSSEYAHLPVWPEADTPCVGFCSTNLGDDVCMGCGRTLDEVDGWLFKSDEEKAAVWARIQAAGVGYRWQNK</sequence>
<reference evidence="1 2" key="1">
    <citation type="submission" date="2022-07" db="EMBL/GenBank/DDBJ databases">
        <authorList>
            <person name="Xamxidin M."/>
            <person name="Wu M."/>
        </authorList>
    </citation>
    <scope>NUCLEOTIDE SEQUENCE [LARGE SCALE GENOMIC DNA]</scope>
    <source>
        <strain evidence="1 2">NBRC 111650</strain>
    </source>
</reference>
<name>A0ABT1WFU2_9BURK</name>
<accession>A0ABT1WFU2</accession>
<dbReference type="Pfam" id="PF06945">
    <property type="entry name" value="DUF1289"/>
    <property type="match status" value="1"/>
</dbReference>
<dbReference type="PANTHER" id="PTHR35175:SF1">
    <property type="entry name" value="OXIDOREDUCTASE"/>
    <property type="match status" value="1"/>
</dbReference>
<dbReference type="RefSeq" id="WP_256764153.1">
    <property type="nucleotide sequence ID" value="NZ_JANIGO010000002.1"/>
</dbReference>
<gene>
    <name evidence="1" type="ORF">NQT62_08075</name>
</gene>
<evidence type="ECO:0000313" key="1">
    <source>
        <dbReference type="EMBL" id="MCQ8896388.1"/>
    </source>
</evidence>
<comment type="caution">
    <text evidence="1">The sequence shown here is derived from an EMBL/GenBank/DDBJ whole genome shotgun (WGS) entry which is preliminary data.</text>
</comment>
<dbReference type="PANTHER" id="PTHR35175">
    <property type="entry name" value="DUF1289 DOMAIN-CONTAINING PROTEIN"/>
    <property type="match status" value="1"/>
</dbReference>
<proteinExistence type="predicted"/>
<organism evidence="1 2">
    <name type="scientific">Limnobacter humi</name>
    <dbReference type="NCBI Taxonomy" id="1778671"/>
    <lineage>
        <taxon>Bacteria</taxon>
        <taxon>Pseudomonadati</taxon>
        <taxon>Pseudomonadota</taxon>
        <taxon>Betaproteobacteria</taxon>
        <taxon>Burkholderiales</taxon>
        <taxon>Burkholderiaceae</taxon>
        <taxon>Limnobacter</taxon>
    </lineage>
</organism>
<evidence type="ECO:0000313" key="2">
    <source>
        <dbReference type="Proteomes" id="UP001204142"/>
    </source>
</evidence>